<organism evidence="1 2">
    <name type="scientific">Caerostris extrusa</name>
    <name type="common">Bark spider</name>
    <name type="synonym">Caerostris bankana</name>
    <dbReference type="NCBI Taxonomy" id="172846"/>
    <lineage>
        <taxon>Eukaryota</taxon>
        <taxon>Metazoa</taxon>
        <taxon>Ecdysozoa</taxon>
        <taxon>Arthropoda</taxon>
        <taxon>Chelicerata</taxon>
        <taxon>Arachnida</taxon>
        <taxon>Araneae</taxon>
        <taxon>Araneomorphae</taxon>
        <taxon>Entelegynae</taxon>
        <taxon>Araneoidea</taxon>
        <taxon>Araneidae</taxon>
        <taxon>Caerostris</taxon>
    </lineage>
</organism>
<evidence type="ECO:0000313" key="2">
    <source>
        <dbReference type="Proteomes" id="UP001054945"/>
    </source>
</evidence>
<dbReference type="EMBL" id="BPLR01015235">
    <property type="protein sequence ID" value="GIY74615.1"/>
    <property type="molecule type" value="Genomic_DNA"/>
</dbReference>
<sequence>MLDLFDKYNDSCMLDEKGDPCLMIDSSNSNHEFDNDLPSLSDDKITDDGDFNLDFVCNQRETSYSIENSIFEYMQNEISQNDKNFFDILNFATSDSETDSKDDNLFKYI</sequence>
<accession>A0AAV4VXL7</accession>
<reference evidence="1 2" key="1">
    <citation type="submission" date="2021-06" db="EMBL/GenBank/DDBJ databases">
        <title>Caerostris extrusa draft genome.</title>
        <authorList>
            <person name="Kono N."/>
            <person name="Arakawa K."/>
        </authorList>
    </citation>
    <scope>NUCLEOTIDE SEQUENCE [LARGE SCALE GENOMIC DNA]</scope>
</reference>
<dbReference type="AlphaFoldDB" id="A0AAV4VXL7"/>
<dbReference type="Proteomes" id="UP001054945">
    <property type="component" value="Unassembled WGS sequence"/>
</dbReference>
<keyword evidence="2" id="KW-1185">Reference proteome</keyword>
<proteinExistence type="predicted"/>
<comment type="caution">
    <text evidence="1">The sequence shown here is derived from an EMBL/GenBank/DDBJ whole genome shotgun (WGS) entry which is preliminary data.</text>
</comment>
<evidence type="ECO:0000313" key="1">
    <source>
        <dbReference type="EMBL" id="GIY74615.1"/>
    </source>
</evidence>
<protein>
    <submittedName>
        <fullName evidence="1">Uncharacterized protein</fullName>
    </submittedName>
</protein>
<name>A0AAV4VXL7_CAEEX</name>
<gene>
    <name evidence="1" type="ORF">CEXT_668181</name>
</gene>